<dbReference type="Proteomes" id="UP000050864">
    <property type="component" value="Unassembled WGS sequence"/>
</dbReference>
<accession>A0A0R0CCJ7</accession>
<organism evidence="1 2">
    <name type="scientific">Stenotrophomonas humi</name>
    <dbReference type="NCBI Taxonomy" id="405444"/>
    <lineage>
        <taxon>Bacteria</taxon>
        <taxon>Pseudomonadati</taxon>
        <taxon>Pseudomonadota</taxon>
        <taxon>Gammaproteobacteria</taxon>
        <taxon>Lysobacterales</taxon>
        <taxon>Lysobacteraceae</taxon>
        <taxon>Stenotrophomonas</taxon>
    </lineage>
</organism>
<dbReference type="EMBL" id="LDJI01000019">
    <property type="protein sequence ID" value="KRG63911.1"/>
    <property type="molecule type" value="Genomic_DNA"/>
</dbReference>
<proteinExistence type="predicted"/>
<sequence>MAMGKPISESRANDPTPRRQIERRIKPAFQLSSCTTVQELACRLQKRMRQTLYARGAGTLVAINSLDEVYLLMAGEARTDKFFADNYDWVMGVYAEQHMGGKSASVPDLCELEDDIRFHLPAWALAETVSLPCEVGRAPQQMELEFPPLHELAIAA</sequence>
<dbReference type="PATRIC" id="fig|405444.3.peg.1029"/>
<evidence type="ECO:0000313" key="1">
    <source>
        <dbReference type="EMBL" id="KRG63911.1"/>
    </source>
</evidence>
<dbReference type="AlphaFoldDB" id="A0A0R0CCJ7"/>
<comment type="caution">
    <text evidence="1">The sequence shown here is derived from an EMBL/GenBank/DDBJ whole genome shotgun (WGS) entry which is preliminary data.</text>
</comment>
<protein>
    <submittedName>
        <fullName evidence="1">Uncharacterized protein</fullName>
    </submittedName>
</protein>
<evidence type="ECO:0000313" key="2">
    <source>
        <dbReference type="Proteomes" id="UP000050864"/>
    </source>
</evidence>
<dbReference type="STRING" id="405444.ABB26_10045"/>
<name>A0A0R0CCJ7_9GAMM</name>
<gene>
    <name evidence="1" type="ORF">ABB26_10045</name>
</gene>
<reference evidence="1 2" key="1">
    <citation type="submission" date="2015-05" db="EMBL/GenBank/DDBJ databases">
        <title>Genome sequencing and analysis of members of genus Stenotrophomonas.</title>
        <authorList>
            <person name="Patil P.P."/>
            <person name="Midha S."/>
            <person name="Patil P.B."/>
        </authorList>
    </citation>
    <scope>NUCLEOTIDE SEQUENCE [LARGE SCALE GENOMIC DNA]</scope>
    <source>
        <strain evidence="1 2">DSM 18929</strain>
    </source>
</reference>
<keyword evidence="2" id="KW-1185">Reference proteome</keyword>